<evidence type="ECO:0000256" key="3">
    <source>
        <dbReference type="PROSITE-ProRule" id="PRU00023"/>
    </source>
</evidence>
<dbReference type="AlphaFoldDB" id="A0ABD2VRC0"/>
<dbReference type="PROSITE" id="PS50088">
    <property type="entry name" value="ANK_REPEAT"/>
    <property type="match status" value="1"/>
</dbReference>
<dbReference type="SUPFAM" id="SSF48403">
    <property type="entry name" value="Ankyrin repeat"/>
    <property type="match status" value="1"/>
</dbReference>
<accession>A0ABD2VRC0</accession>
<reference evidence="4 6" key="1">
    <citation type="journal article" date="2024" name="bioRxiv">
        <title>A reference genome for Trichogramma kaykai: A tiny desert-dwelling parasitoid wasp with competing sex-ratio distorters.</title>
        <authorList>
            <person name="Culotta J."/>
            <person name="Lindsey A.R."/>
        </authorList>
    </citation>
    <scope>NUCLEOTIDE SEQUENCE [LARGE SCALE GENOMIC DNA]</scope>
    <source>
        <strain evidence="4 6">KSX58</strain>
    </source>
</reference>
<dbReference type="InterPro" id="IPR050745">
    <property type="entry name" value="Multifunctional_regulatory"/>
</dbReference>
<dbReference type="Pfam" id="PF12796">
    <property type="entry name" value="Ank_2"/>
    <property type="match status" value="1"/>
</dbReference>
<evidence type="ECO:0000313" key="6">
    <source>
        <dbReference type="Proteomes" id="UP001627154"/>
    </source>
</evidence>
<dbReference type="EMBL" id="JBJJXI010000151">
    <property type="protein sequence ID" value="KAL3385880.1"/>
    <property type="molecule type" value="Genomic_DNA"/>
</dbReference>
<proteinExistence type="predicted"/>
<feature type="repeat" description="ANK" evidence="3">
    <location>
        <begin position="89"/>
        <end position="117"/>
    </location>
</feature>
<name>A0ABD2VRC0_9HYME</name>
<protein>
    <submittedName>
        <fullName evidence="4">Uncharacterized protein</fullName>
    </submittedName>
</protein>
<gene>
    <name evidence="5" type="ORF">TKK_018606</name>
    <name evidence="4" type="ORF">TKK_020705</name>
</gene>
<keyword evidence="6" id="KW-1185">Reference proteome</keyword>
<dbReference type="PROSITE" id="PS50297">
    <property type="entry name" value="ANK_REP_REGION"/>
    <property type="match status" value="1"/>
</dbReference>
<evidence type="ECO:0000256" key="1">
    <source>
        <dbReference type="ARBA" id="ARBA00022737"/>
    </source>
</evidence>
<dbReference type="EMBL" id="JBJJXI010000198">
    <property type="protein sequence ID" value="KAL3383389.1"/>
    <property type="molecule type" value="Genomic_DNA"/>
</dbReference>
<evidence type="ECO:0000256" key="2">
    <source>
        <dbReference type="ARBA" id="ARBA00023043"/>
    </source>
</evidence>
<dbReference type="InterPro" id="IPR036770">
    <property type="entry name" value="Ankyrin_rpt-contain_sf"/>
</dbReference>
<dbReference type="Proteomes" id="UP001627154">
    <property type="component" value="Unassembled WGS sequence"/>
</dbReference>
<sequence length="169" mass="19367">MFTLFSSYDVIQYNTEIRGYQRDAIQILLKNANISEVNLNRQSILHLVIDSCLRVPLSDASVDVKDEIGIEMVEILLKSGANVDAEDIWGQSPLFIAVTHLNYDVVKLLLKYGASVSNICLNKEDFKDVKKLLPRAEISLYFLEIMDILEKEGYKNNLHNVEMVRYLIQ</sequence>
<organism evidence="4 6">
    <name type="scientific">Trichogramma kaykai</name>
    <dbReference type="NCBI Taxonomy" id="54128"/>
    <lineage>
        <taxon>Eukaryota</taxon>
        <taxon>Metazoa</taxon>
        <taxon>Ecdysozoa</taxon>
        <taxon>Arthropoda</taxon>
        <taxon>Hexapoda</taxon>
        <taxon>Insecta</taxon>
        <taxon>Pterygota</taxon>
        <taxon>Neoptera</taxon>
        <taxon>Endopterygota</taxon>
        <taxon>Hymenoptera</taxon>
        <taxon>Apocrita</taxon>
        <taxon>Proctotrupomorpha</taxon>
        <taxon>Chalcidoidea</taxon>
        <taxon>Trichogrammatidae</taxon>
        <taxon>Trichogramma</taxon>
    </lineage>
</organism>
<keyword evidence="1" id="KW-0677">Repeat</keyword>
<dbReference type="PANTHER" id="PTHR24189:SF50">
    <property type="entry name" value="ANKYRIN REPEAT AND SOCS BOX PROTEIN 2"/>
    <property type="match status" value="1"/>
</dbReference>
<keyword evidence="2 3" id="KW-0040">ANK repeat</keyword>
<dbReference type="Gene3D" id="1.25.40.20">
    <property type="entry name" value="Ankyrin repeat-containing domain"/>
    <property type="match status" value="1"/>
</dbReference>
<dbReference type="PANTHER" id="PTHR24189">
    <property type="entry name" value="MYOTROPHIN"/>
    <property type="match status" value="1"/>
</dbReference>
<dbReference type="InterPro" id="IPR002110">
    <property type="entry name" value="Ankyrin_rpt"/>
</dbReference>
<dbReference type="SMART" id="SM00248">
    <property type="entry name" value="ANK"/>
    <property type="match status" value="2"/>
</dbReference>
<comment type="caution">
    <text evidence="4">The sequence shown here is derived from an EMBL/GenBank/DDBJ whole genome shotgun (WGS) entry which is preliminary data.</text>
</comment>
<evidence type="ECO:0000313" key="4">
    <source>
        <dbReference type="EMBL" id="KAL3383389.1"/>
    </source>
</evidence>
<evidence type="ECO:0000313" key="5">
    <source>
        <dbReference type="EMBL" id="KAL3385880.1"/>
    </source>
</evidence>